<evidence type="ECO:0000259" key="5">
    <source>
        <dbReference type="SMART" id="SM00861"/>
    </source>
</evidence>
<dbReference type="InterPro" id="IPR001017">
    <property type="entry name" value="DH_E1"/>
</dbReference>
<dbReference type="FunFam" id="3.40.50.920:FF:000001">
    <property type="entry name" value="Pyruvate dehydrogenase E1 beta subunit"/>
    <property type="match status" value="1"/>
</dbReference>
<accession>Q020J5</accession>
<dbReference type="EMBL" id="CP000473">
    <property type="protein sequence ID" value="ABJ84658.1"/>
    <property type="molecule type" value="Genomic_DNA"/>
</dbReference>
<evidence type="ECO:0000256" key="1">
    <source>
        <dbReference type="ARBA" id="ARBA00001964"/>
    </source>
</evidence>
<dbReference type="SUPFAM" id="SSF52518">
    <property type="entry name" value="Thiamin diphosphate-binding fold (THDP-binding)"/>
    <property type="match status" value="2"/>
</dbReference>
<dbReference type="eggNOG" id="COG1071">
    <property type="taxonomic scope" value="Bacteria"/>
</dbReference>
<protein>
    <submittedName>
        <fullName evidence="6">Dehydrogenase, E1 component</fullName>
    </submittedName>
</protein>
<evidence type="ECO:0000256" key="2">
    <source>
        <dbReference type="ARBA" id="ARBA00003906"/>
    </source>
</evidence>
<dbReference type="InterPro" id="IPR029061">
    <property type="entry name" value="THDP-binding"/>
</dbReference>
<proteinExistence type="predicted"/>
<dbReference type="InParanoid" id="Q020J5"/>
<dbReference type="Gene3D" id="3.40.50.970">
    <property type="match status" value="2"/>
</dbReference>
<dbReference type="GO" id="GO:0016624">
    <property type="term" value="F:oxidoreductase activity, acting on the aldehyde or oxo group of donors, disulfide as acceptor"/>
    <property type="evidence" value="ECO:0007669"/>
    <property type="project" value="InterPro"/>
</dbReference>
<dbReference type="STRING" id="234267.Acid_3687"/>
<dbReference type="KEGG" id="sus:Acid_3687"/>
<dbReference type="Gene3D" id="3.40.50.920">
    <property type="match status" value="1"/>
</dbReference>
<dbReference type="InterPro" id="IPR033248">
    <property type="entry name" value="Transketolase_C"/>
</dbReference>
<dbReference type="eggNOG" id="COG0022">
    <property type="taxonomic scope" value="Bacteria"/>
</dbReference>
<evidence type="ECO:0000313" key="6">
    <source>
        <dbReference type="EMBL" id="ABJ84658.1"/>
    </source>
</evidence>
<dbReference type="Pfam" id="PF02780">
    <property type="entry name" value="Transketolase_C"/>
    <property type="match status" value="1"/>
</dbReference>
<dbReference type="InterPro" id="IPR005475">
    <property type="entry name" value="Transketolase-like_Pyr-bd"/>
</dbReference>
<name>Q020J5_SOLUE</name>
<keyword evidence="3" id="KW-0560">Oxidoreductase</keyword>
<reference evidence="6" key="1">
    <citation type="submission" date="2006-10" db="EMBL/GenBank/DDBJ databases">
        <title>Complete sequence of Solibacter usitatus Ellin6076.</title>
        <authorList>
            <consortium name="US DOE Joint Genome Institute"/>
            <person name="Copeland A."/>
            <person name="Lucas S."/>
            <person name="Lapidus A."/>
            <person name="Barry K."/>
            <person name="Detter J.C."/>
            <person name="Glavina del Rio T."/>
            <person name="Hammon N."/>
            <person name="Israni S."/>
            <person name="Dalin E."/>
            <person name="Tice H."/>
            <person name="Pitluck S."/>
            <person name="Thompson L.S."/>
            <person name="Brettin T."/>
            <person name="Bruce D."/>
            <person name="Han C."/>
            <person name="Tapia R."/>
            <person name="Gilna P."/>
            <person name="Schmutz J."/>
            <person name="Larimer F."/>
            <person name="Land M."/>
            <person name="Hauser L."/>
            <person name="Kyrpides N."/>
            <person name="Mikhailova N."/>
            <person name="Janssen P.H."/>
            <person name="Kuske C.R."/>
            <person name="Richardson P."/>
        </authorList>
    </citation>
    <scope>NUCLEOTIDE SEQUENCE</scope>
    <source>
        <strain evidence="6">Ellin6076</strain>
    </source>
</reference>
<feature type="domain" description="Transketolase-like pyrimidine-binding" evidence="5">
    <location>
        <begin position="358"/>
        <end position="546"/>
    </location>
</feature>
<dbReference type="PANTHER" id="PTHR43257">
    <property type="entry name" value="PYRUVATE DEHYDROGENASE E1 COMPONENT BETA SUBUNIT"/>
    <property type="match status" value="1"/>
</dbReference>
<dbReference type="Pfam" id="PF00676">
    <property type="entry name" value="E1_dh"/>
    <property type="match status" value="1"/>
</dbReference>
<dbReference type="FunFam" id="3.40.50.970:FF:000001">
    <property type="entry name" value="Pyruvate dehydrogenase E1 beta subunit"/>
    <property type="match status" value="1"/>
</dbReference>
<sequence>MATKTSIPQNQNTVDVLTPDQLIRAFRIMHTARRLDDREIALKRQNRIFFQISGAGHEAVQVAAAMSLRPGRDWVYPYYRDRALCLALGVTPLEMLQQAVGAAADPASGGRQMPSHWGNAAYNIVSSSSPTGTQYNQAAGCAEAGRYRDPKSDEITLVCSGEGATSEGEFWESLNIAALKRLPLLYLIEDNGYAISVPIEQQTAGGSISALTAAIPGLFRQEIDGTDFFASWQAMQAAVRYCREGSGPALVHAHCIRPYSHSLSDDERLYKTPAERAAEAERDPVLRFPKLLIDEGVLDRRMLQDITHEIDEEIQQATQTALHDEPPSPASALVHLYSDLDPCAPAFHAEPRFQGAPMTMVDLINATLREEMRRNPDILVFGEDVADASREQNLTEVKGKGGVFKVTHGLQSEFGARRAFNAPIAEAAIVGRAIGMAARGLKPVAEIQFFDYIWPAMMQLRDELATMRWRSNGAFSAPAIIRVPIGGYLNGGAIYHSQCGESIFTHIPGLRVVFPSNAADACGLLRTALRSDDPVLFLEHKRLYREPYNRSPHPGADYTVPFGSAKVVKPGQNLTVITYGALVQKSLLAATQIERRDAAISIEILDLRTLAPYDWDAIRASVEKTSRVLVVHEDTLSWGYGAEIAARIADELFDKLDAPVRRVGALDTWIGYHPQLEAAILPQTDTLVTAIDHLLAY</sequence>
<dbReference type="AlphaFoldDB" id="Q020J5"/>
<dbReference type="HOGENOM" id="CLU_012907_2_1_0"/>
<comment type="cofactor">
    <cofactor evidence="1">
        <name>thiamine diphosphate</name>
        <dbReference type="ChEBI" id="CHEBI:58937"/>
    </cofactor>
</comment>
<dbReference type="Pfam" id="PF02779">
    <property type="entry name" value="Transket_pyr"/>
    <property type="match status" value="1"/>
</dbReference>
<dbReference type="CDD" id="cd07036">
    <property type="entry name" value="TPP_PYR_E1-PDHc-beta_like"/>
    <property type="match status" value="1"/>
</dbReference>
<keyword evidence="4" id="KW-0786">Thiamine pyrophosphate</keyword>
<dbReference type="CDD" id="cd02000">
    <property type="entry name" value="TPP_E1_PDC_ADC_BCADC"/>
    <property type="match status" value="1"/>
</dbReference>
<dbReference type="InterPro" id="IPR009014">
    <property type="entry name" value="Transketo_C/PFOR_II"/>
</dbReference>
<evidence type="ECO:0000256" key="3">
    <source>
        <dbReference type="ARBA" id="ARBA00023002"/>
    </source>
</evidence>
<comment type="function">
    <text evidence="2">E1 component of the 2-oxoglutarate dehydrogenase (OGDH) complex which catalyzes the decarboxylation of 2-oxoglutarate, the first step in the conversion of 2-oxoglutarate to succinyl-CoA and CO(2).</text>
</comment>
<dbReference type="SUPFAM" id="SSF52922">
    <property type="entry name" value="TK C-terminal domain-like"/>
    <property type="match status" value="1"/>
</dbReference>
<organism evidence="6">
    <name type="scientific">Solibacter usitatus (strain Ellin6076)</name>
    <dbReference type="NCBI Taxonomy" id="234267"/>
    <lineage>
        <taxon>Bacteria</taxon>
        <taxon>Pseudomonadati</taxon>
        <taxon>Acidobacteriota</taxon>
        <taxon>Terriglobia</taxon>
        <taxon>Bryobacterales</taxon>
        <taxon>Solibacteraceae</taxon>
        <taxon>Candidatus Solibacter</taxon>
    </lineage>
</organism>
<dbReference type="SMART" id="SM00861">
    <property type="entry name" value="Transket_pyr"/>
    <property type="match status" value="1"/>
</dbReference>
<gene>
    <name evidence="6" type="ordered locus">Acid_3687</name>
</gene>
<evidence type="ECO:0000256" key="4">
    <source>
        <dbReference type="ARBA" id="ARBA00023052"/>
    </source>
</evidence>
<dbReference type="PANTHER" id="PTHR43257:SF2">
    <property type="entry name" value="PYRUVATE DEHYDROGENASE E1 COMPONENT SUBUNIT BETA"/>
    <property type="match status" value="1"/>
</dbReference>